<dbReference type="SUPFAM" id="SSF51182">
    <property type="entry name" value="RmlC-like cupins"/>
    <property type="match status" value="1"/>
</dbReference>
<proteinExistence type="predicted"/>
<dbReference type="EMBL" id="HBEC01031153">
    <property type="protein sequence ID" value="CAD8298191.1"/>
    <property type="molecule type" value="Transcribed_RNA"/>
</dbReference>
<evidence type="ECO:0000313" key="1">
    <source>
        <dbReference type="EMBL" id="CAD8298191.1"/>
    </source>
</evidence>
<gene>
    <name evidence="1" type="ORF">CEUR00632_LOCUS14432</name>
</gene>
<dbReference type="InterPro" id="IPR014710">
    <property type="entry name" value="RmlC-like_jellyroll"/>
</dbReference>
<name>A0A7R9VL35_9CHLO</name>
<accession>A0A7R9VL35</accession>
<sequence length="227" mass="25641">MLRLALEAAAVAVLVSRWIASGLRRQRRHQQQLSVMVEQYLGLVRAITAEAGDTSVLAWRDVTEAPPASMDVTKLQPGESTKYSDTRGSIYRFKVAEGTLLNMYFTKAGVRRSGDLHNCTQYDVVLKGRCRLRMLDPHTGRETVREYVENDFIVIPARTPHMFEFLEDNCLLEWWADEFKAWYYTPYRSVIDRALPLADTARADFSIDVAEQRRGAPGGAGVAVLAQ</sequence>
<dbReference type="AlphaFoldDB" id="A0A7R9VL35"/>
<reference evidence="1" key="1">
    <citation type="submission" date="2021-01" db="EMBL/GenBank/DDBJ databases">
        <authorList>
            <person name="Corre E."/>
            <person name="Pelletier E."/>
            <person name="Niang G."/>
            <person name="Scheremetjew M."/>
            <person name="Finn R."/>
            <person name="Kale V."/>
            <person name="Holt S."/>
            <person name="Cochrane G."/>
            <person name="Meng A."/>
            <person name="Brown T."/>
            <person name="Cohen L."/>
        </authorList>
    </citation>
    <scope>NUCLEOTIDE SEQUENCE</scope>
    <source>
        <strain evidence="1">CCMP219</strain>
    </source>
</reference>
<protein>
    <submittedName>
        <fullName evidence="1">Uncharacterized protein</fullName>
    </submittedName>
</protein>
<organism evidence="1">
    <name type="scientific">Chlamydomonas euryale</name>
    <dbReference type="NCBI Taxonomy" id="1486919"/>
    <lineage>
        <taxon>Eukaryota</taxon>
        <taxon>Viridiplantae</taxon>
        <taxon>Chlorophyta</taxon>
        <taxon>core chlorophytes</taxon>
        <taxon>Chlorophyceae</taxon>
        <taxon>CS clade</taxon>
        <taxon>Chlamydomonadales</taxon>
        <taxon>Chlamydomonadaceae</taxon>
        <taxon>Chlamydomonas</taxon>
    </lineage>
</organism>
<dbReference type="Gene3D" id="2.60.120.10">
    <property type="entry name" value="Jelly Rolls"/>
    <property type="match status" value="1"/>
</dbReference>
<dbReference type="InterPro" id="IPR011051">
    <property type="entry name" value="RmlC_Cupin_sf"/>
</dbReference>